<feature type="signal peptide" evidence="2">
    <location>
        <begin position="1"/>
        <end position="28"/>
    </location>
</feature>
<evidence type="ECO:0000313" key="4">
    <source>
        <dbReference type="EMBL" id="MDR7338946.1"/>
    </source>
</evidence>
<evidence type="ECO:0000256" key="2">
    <source>
        <dbReference type="SAM" id="SignalP"/>
    </source>
</evidence>
<name>A0A9X3SV97_9ACTN</name>
<organism evidence="3 5">
    <name type="scientific">Glycomyces lechevalierae</name>
    <dbReference type="NCBI Taxonomy" id="256034"/>
    <lineage>
        <taxon>Bacteria</taxon>
        <taxon>Bacillati</taxon>
        <taxon>Actinomycetota</taxon>
        <taxon>Actinomycetes</taxon>
        <taxon>Glycomycetales</taxon>
        <taxon>Glycomycetaceae</taxon>
        <taxon>Glycomyces</taxon>
    </lineage>
</organism>
<sequence>MSTRPISAVTAALLLALTGCTNSGDTDAAESTSQQESQQESSEGPSGPTYTAFADFPGEELLYVEQGVAPVGLRLKAVDTVWQTELADHIADADAHYMVVYVAVTGEADDRGVADAWLNYFDFKLDFPAVDGACAADGTDAYGDCVANPITSLEAVPDDEWRDHMWGSADAFGRVDLQAGATMIGGLAFQIMDDADLSGDMQLCATGRDLSRADNCITVPAPAEPWS</sequence>
<keyword evidence="6" id="KW-1185">Reference proteome</keyword>
<dbReference type="RefSeq" id="WP_270122897.1">
    <property type="nucleotide sequence ID" value="NZ_BAAAOM010000004.1"/>
</dbReference>
<evidence type="ECO:0000313" key="3">
    <source>
        <dbReference type="EMBL" id="MDA1386430.1"/>
    </source>
</evidence>
<dbReference type="EMBL" id="JAPZVQ010000009">
    <property type="protein sequence ID" value="MDA1386430.1"/>
    <property type="molecule type" value="Genomic_DNA"/>
</dbReference>
<keyword evidence="2" id="KW-0732">Signal</keyword>
<protein>
    <submittedName>
        <fullName evidence="3">Uncharacterized protein</fullName>
    </submittedName>
</protein>
<dbReference type="Proteomes" id="UP001145799">
    <property type="component" value="Unassembled WGS sequence"/>
</dbReference>
<comment type="caution">
    <text evidence="3">The sequence shown here is derived from an EMBL/GenBank/DDBJ whole genome shotgun (WGS) entry which is preliminary data.</text>
</comment>
<gene>
    <name evidence="4" type="ORF">J2S69_002665</name>
    <name evidence="3" type="ORF">O2L01_15645</name>
</gene>
<dbReference type="AlphaFoldDB" id="A0A9X3SV97"/>
<accession>A0A9X3SV97</accession>
<evidence type="ECO:0000313" key="5">
    <source>
        <dbReference type="Proteomes" id="UP001145799"/>
    </source>
</evidence>
<dbReference type="Proteomes" id="UP001183604">
    <property type="component" value="Unassembled WGS sequence"/>
</dbReference>
<reference evidence="3" key="1">
    <citation type="submission" date="2022-12" db="EMBL/GenBank/DDBJ databases">
        <title>Gycomyces niveus sp.nov., a novel actinomycete isolated from soil in Shouguang.</title>
        <authorList>
            <person name="Yang X."/>
        </authorList>
    </citation>
    <scope>NUCLEOTIDE SEQUENCE</scope>
    <source>
        <strain evidence="3">DSM 44724</strain>
    </source>
</reference>
<feature type="chain" id="PRO_5040741964" evidence="2">
    <location>
        <begin position="29"/>
        <end position="227"/>
    </location>
</feature>
<feature type="compositionally biased region" description="Low complexity" evidence="1">
    <location>
        <begin position="30"/>
        <end position="43"/>
    </location>
</feature>
<feature type="region of interest" description="Disordered" evidence="1">
    <location>
        <begin position="24"/>
        <end position="49"/>
    </location>
</feature>
<dbReference type="PROSITE" id="PS51257">
    <property type="entry name" value="PROKAR_LIPOPROTEIN"/>
    <property type="match status" value="1"/>
</dbReference>
<evidence type="ECO:0000313" key="6">
    <source>
        <dbReference type="Proteomes" id="UP001183604"/>
    </source>
</evidence>
<dbReference type="EMBL" id="JAVDYD010000001">
    <property type="protein sequence ID" value="MDR7338946.1"/>
    <property type="molecule type" value="Genomic_DNA"/>
</dbReference>
<reference evidence="4 6" key="2">
    <citation type="submission" date="2023-07" db="EMBL/GenBank/DDBJ databases">
        <title>Sequencing the genomes of 1000 actinobacteria strains.</title>
        <authorList>
            <person name="Klenk H.-P."/>
        </authorList>
    </citation>
    <scope>NUCLEOTIDE SEQUENCE [LARGE SCALE GENOMIC DNA]</scope>
    <source>
        <strain evidence="4 6">DSM 44724</strain>
    </source>
</reference>
<proteinExistence type="predicted"/>
<evidence type="ECO:0000256" key="1">
    <source>
        <dbReference type="SAM" id="MobiDB-lite"/>
    </source>
</evidence>